<evidence type="ECO:0000256" key="1">
    <source>
        <dbReference type="SAM" id="MobiDB-lite"/>
    </source>
</evidence>
<reference evidence="2" key="2">
    <citation type="submission" date="2021-08" db="EMBL/GenBank/DDBJ databases">
        <authorList>
            <person name="Tani A."/>
            <person name="Ola A."/>
            <person name="Ogura Y."/>
            <person name="Katsura K."/>
            <person name="Hayashi T."/>
        </authorList>
    </citation>
    <scope>NUCLEOTIDE SEQUENCE</scope>
    <source>
        <strain evidence="2">KCTC 52305</strain>
    </source>
</reference>
<evidence type="ECO:0000313" key="3">
    <source>
        <dbReference type="Proteomes" id="UP001055167"/>
    </source>
</evidence>
<name>A0ABQ4R7X2_9HYPH</name>
<reference evidence="2" key="1">
    <citation type="journal article" date="2021" name="Front. Microbiol.">
        <title>Comprehensive Comparative Genomics and Phenotyping of Methylobacterium Species.</title>
        <authorList>
            <person name="Alessa O."/>
            <person name="Ogura Y."/>
            <person name="Fujitani Y."/>
            <person name="Takami H."/>
            <person name="Hayashi T."/>
            <person name="Sahin N."/>
            <person name="Tani A."/>
        </authorList>
    </citation>
    <scope>NUCLEOTIDE SEQUENCE</scope>
    <source>
        <strain evidence="2">KCTC 52305</strain>
    </source>
</reference>
<protein>
    <submittedName>
        <fullName evidence="2">Uncharacterized protein</fullName>
    </submittedName>
</protein>
<feature type="compositionally biased region" description="Low complexity" evidence="1">
    <location>
        <begin position="14"/>
        <end position="37"/>
    </location>
</feature>
<gene>
    <name evidence="2" type="ORF">OPKNFCMD_6028</name>
</gene>
<feature type="region of interest" description="Disordered" evidence="1">
    <location>
        <begin position="14"/>
        <end position="38"/>
    </location>
</feature>
<organism evidence="2 3">
    <name type="scientific">Methylobacterium crusticola</name>
    <dbReference type="NCBI Taxonomy" id="1697972"/>
    <lineage>
        <taxon>Bacteria</taxon>
        <taxon>Pseudomonadati</taxon>
        <taxon>Pseudomonadota</taxon>
        <taxon>Alphaproteobacteria</taxon>
        <taxon>Hyphomicrobiales</taxon>
        <taxon>Methylobacteriaceae</taxon>
        <taxon>Methylobacterium</taxon>
    </lineage>
</organism>
<dbReference type="Proteomes" id="UP001055167">
    <property type="component" value="Unassembled WGS sequence"/>
</dbReference>
<proteinExistence type="predicted"/>
<accession>A0ABQ4R7X2</accession>
<evidence type="ECO:0000313" key="2">
    <source>
        <dbReference type="EMBL" id="GJD53255.1"/>
    </source>
</evidence>
<dbReference type="EMBL" id="BPQH01000027">
    <property type="protein sequence ID" value="GJD53255.1"/>
    <property type="molecule type" value="Genomic_DNA"/>
</dbReference>
<comment type="caution">
    <text evidence="2">The sequence shown here is derived from an EMBL/GenBank/DDBJ whole genome shotgun (WGS) entry which is preliminary data.</text>
</comment>
<keyword evidence="3" id="KW-1185">Reference proteome</keyword>
<sequence>MRAAGTSVVAGRCGASGRGAARPGGFQAGAPGPGAARKTGSVIIGIRIAYS</sequence>